<feature type="region of interest" description="Disordered" evidence="1">
    <location>
        <begin position="1"/>
        <end position="49"/>
    </location>
</feature>
<dbReference type="EMBL" id="PZQS01000008">
    <property type="protein sequence ID" value="PVD26410.1"/>
    <property type="molecule type" value="Genomic_DNA"/>
</dbReference>
<comment type="caution">
    <text evidence="2">The sequence shown here is derived from an EMBL/GenBank/DDBJ whole genome shotgun (WGS) entry which is preliminary data.</text>
</comment>
<name>A0A2T7NZ21_POMCA</name>
<sequence>METDSGKDQTVNNTSKHLNPNELNIDSASCSKSPVGGGDELSSPMPAFLPEGVASISSLEDSCVKDGEDSVKMVEKGSLERSSVPVNTLGKMKTMKKKVHSKKVSNKPIHSDEDVYEGVLFARYLKSEIIKNRAKRALMTTKKILLENMNRKVLLEIEKLERELGDSNDCDLSVTTYDK</sequence>
<feature type="compositionally biased region" description="Polar residues" evidence="1">
    <location>
        <begin position="8"/>
        <end position="32"/>
    </location>
</feature>
<evidence type="ECO:0000313" key="2">
    <source>
        <dbReference type="EMBL" id="PVD26410.1"/>
    </source>
</evidence>
<dbReference type="OrthoDB" id="8961517at2759"/>
<organism evidence="2 3">
    <name type="scientific">Pomacea canaliculata</name>
    <name type="common">Golden apple snail</name>
    <dbReference type="NCBI Taxonomy" id="400727"/>
    <lineage>
        <taxon>Eukaryota</taxon>
        <taxon>Metazoa</taxon>
        <taxon>Spiralia</taxon>
        <taxon>Lophotrochozoa</taxon>
        <taxon>Mollusca</taxon>
        <taxon>Gastropoda</taxon>
        <taxon>Caenogastropoda</taxon>
        <taxon>Architaenioglossa</taxon>
        <taxon>Ampullarioidea</taxon>
        <taxon>Ampullariidae</taxon>
        <taxon>Pomacea</taxon>
    </lineage>
</organism>
<proteinExistence type="predicted"/>
<reference evidence="2 3" key="1">
    <citation type="submission" date="2018-04" db="EMBL/GenBank/DDBJ databases">
        <title>The genome of golden apple snail Pomacea canaliculata provides insight into stress tolerance and invasive adaptation.</title>
        <authorList>
            <person name="Liu C."/>
            <person name="Liu B."/>
            <person name="Ren Y."/>
            <person name="Zhang Y."/>
            <person name="Wang H."/>
            <person name="Li S."/>
            <person name="Jiang F."/>
            <person name="Yin L."/>
            <person name="Zhang G."/>
            <person name="Qian W."/>
            <person name="Fan W."/>
        </authorList>
    </citation>
    <scope>NUCLEOTIDE SEQUENCE [LARGE SCALE GENOMIC DNA]</scope>
    <source>
        <strain evidence="2">SZHN2017</strain>
        <tissue evidence="2">Muscle</tissue>
    </source>
</reference>
<protein>
    <submittedName>
        <fullName evidence="2">Uncharacterized protein</fullName>
    </submittedName>
</protein>
<accession>A0A2T7NZ21</accession>
<gene>
    <name evidence="2" type="ORF">C0Q70_14086</name>
</gene>
<dbReference type="Proteomes" id="UP000245119">
    <property type="component" value="Linkage Group LG8"/>
</dbReference>
<keyword evidence="3" id="KW-1185">Reference proteome</keyword>
<dbReference type="AlphaFoldDB" id="A0A2T7NZ21"/>
<evidence type="ECO:0000313" key="3">
    <source>
        <dbReference type="Proteomes" id="UP000245119"/>
    </source>
</evidence>
<evidence type="ECO:0000256" key="1">
    <source>
        <dbReference type="SAM" id="MobiDB-lite"/>
    </source>
</evidence>